<feature type="region of interest" description="Disordered" evidence="1">
    <location>
        <begin position="281"/>
        <end position="311"/>
    </location>
</feature>
<dbReference type="EMBL" id="APJA01000009">
    <property type="protein sequence ID" value="ERK31649.1"/>
    <property type="molecule type" value="Genomic_DNA"/>
</dbReference>
<dbReference type="GO" id="GO:0006259">
    <property type="term" value="P:DNA metabolic process"/>
    <property type="evidence" value="ECO:0007669"/>
    <property type="project" value="InterPro"/>
</dbReference>
<proteinExistence type="predicted"/>
<dbReference type="RefSeq" id="WP_021801043.1">
    <property type="nucleotide sequence ID" value="NZ_KI273145.1"/>
</dbReference>
<dbReference type="AlphaFoldDB" id="U2Q670"/>
<protein>
    <submittedName>
        <fullName evidence="2">Phage-like protein</fullName>
    </submittedName>
</protein>
<reference evidence="2 3" key="1">
    <citation type="journal article" date="2013" name="Genome Announc.">
        <title>Draft Genome Sequence of the Hydrogen- and Ethanol-Producing Bacterium Clostridium intestinale Strain URNW.</title>
        <authorList>
            <person name="Lal S."/>
            <person name="Ramachandran U."/>
            <person name="Zhang X."/>
            <person name="Sparling R."/>
            <person name="Levin D.B."/>
        </authorList>
    </citation>
    <scope>NUCLEOTIDE SEQUENCE [LARGE SCALE GENOMIC DNA]</scope>
    <source>
        <strain evidence="2 3">URNW</strain>
    </source>
</reference>
<gene>
    <name evidence="2" type="ORF">CINTURNW_1010</name>
</gene>
<dbReference type="Pfam" id="PF03837">
    <property type="entry name" value="RecT"/>
    <property type="match status" value="1"/>
</dbReference>
<dbReference type="InterPro" id="IPR018330">
    <property type="entry name" value="RecT_fam"/>
</dbReference>
<organism evidence="2 3">
    <name type="scientific">Clostridium intestinale URNW</name>
    <dbReference type="NCBI Taxonomy" id="1294142"/>
    <lineage>
        <taxon>Bacteria</taxon>
        <taxon>Bacillati</taxon>
        <taxon>Bacillota</taxon>
        <taxon>Clostridia</taxon>
        <taxon>Eubacteriales</taxon>
        <taxon>Clostridiaceae</taxon>
        <taxon>Clostridium</taxon>
    </lineage>
</organism>
<sequence length="311" mass="34888">MENANKQQALQAQANSPMGLVKEEALNAVMSKITSLQKQQEITIPKNYSPQNAINSAWLLLQGVQDKNYKPALEVCSKNSIVQSLYDMVLQGLSPAKKQCYFIVRGTELCLDRSYFGSQVAVKRLKGVKDVNGNIVYENDVFEYTIDPSSGTKKILKHEQKIENINIAKIKAAYVYIVLEDGNNHLEIMTIDQIKAAWNQGPMKGNSGAHKNFTDQMALKTVINRACKKYVNTSDDSDVFAEAFNRDYSGLYDSKDIIEDTDEVVKEEIKENANKKEIDIQEEANVIDVDPTPADKEKEQPQQTKLQGPGF</sequence>
<dbReference type="Proteomes" id="UP000016721">
    <property type="component" value="Unassembled WGS sequence"/>
</dbReference>
<evidence type="ECO:0000256" key="1">
    <source>
        <dbReference type="SAM" id="MobiDB-lite"/>
    </source>
</evidence>
<dbReference type="HOGENOM" id="CLU_072032_1_0_9"/>
<dbReference type="GO" id="GO:0003677">
    <property type="term" value="F:DNA binding"/>
    <property type="evidence" value="ECO:0007669"/>
    <property type="project" value="InterPro"/>
</dbReference>
<dbReference type="STRING" id="1294142.CINTURNW_1010"/>
<evidence type="ECO:0000313" key="2">
    <source>
        <dbReference type="EMBL" id="ERK31649.1"/>
    </source>
</evidence>
<dbReference type="PATRIC" id="fig|1294142.3.peg.1010"/>
<feature type="compositionally biased region" description="Polar residues" evidence="1">
    <location>
        <begin position="301"/>
        <end position="311"/>
    </location>
</feature>
<dbReference type="eggNOG" id="COG3723">
    <property type="taxonomic scope" value="Bacteria"/>
</dbReference>
<evidence type="ECO:0000313" key="3">
    <source>
        <dbReference type="Proteomes" id="UP000016721"/>
    </source>
</evidence>
<keyword evidence="3" id="KW-1185">Reference proteome</keyword>
<accession>U2Q670</accession>
<dbReference type="OrthoDB" id="1045432at2"/>
<comment type="caution">
    <text evidence="2">The sequence shown here is derived from an EMBL/GenBank/DDBJ whole genome shotgun (WGS) entry which is preliminary data.</text>
</comment>
<name>U2Q670_9CLOT</name>